<feature type="domain" description="Phosphotransferase system EIIC" evidence="9">
    <location>
        <begin position="13"/>
        <end position="344"/>
    </location>
</feature>
<reference evidence="10 11" key="1">
    <citation type="journal article" date="2015" name="Genome Announc.">
        <title>Expanding the biotechnology potential of lactobacilli through comparative genomics of 213 strains and associated genera.</title>
        <authorList>
            <person name="Sun Z."/>
            <person name="Harris H.M."/>
            <person name="McCann A."/>
            <person name="Guo C."/>
            <person name="Argimon S."/>
            <person name="Zhang W."/>
            <person name="Yang X."/>
            <person name="Jeffery I.B."/>
            <person name="Cooney J.C."/>
            <person name="Kagawa T.F."/>
            <person name="Liu W."/>
            <person name="Song Y."/>
            <person name="Salvetti E."/>
            <person name="Wrobel A."/>
            <person name="Rasinkangas P."/>
            <person name="Parkhill J."/>
            <person name="Rea M.C."/>
            <person name="O'Sullivan O."/>
            <person name="Ritari J."/>
            <person name="Douillard F.P."/>
            <person name="Paul Ross R."/>
            <person name="Yang R."/>
            <person name="Briner A.E."/>
            <person name="Felis G.E."/>
            <person name="de Vos W.M."/>
            <person name="Barrangou R."/>
            <person name="Klaenhammer T.R."/>
            <person name="Caufield P.W."/>
            <person name="Cui Y."/>
            <person name="Zhang H."/>
            <person name="O'Toole P.W."/>
        </authorList>
    </citation>
    <scope>NUCLEOTIDE SEQUENCE [LARGE SCALE GENOMIC DNA]</scope>
    <source>
        <strain evidence="10 11">DSM 16634</strain>
    </source>
</reference>
<keyword evidence="11" id="KW-1185">Reference proteome</keyword>
<keyword evidence="3" id="KW-1003">Cell membrane</keyword>
<feature type="transmembrane region" description="Helical" evidence="8">
    <location>
        <begin position="109"/>
        <end position="127"/>
    </location>
</feature>
<dbReference type="GO" id="GO:0008982">
    <property type="term" value="F:protein-N(PI)-phosphohistidine-sugar phosphotransferase activity"/>
    <property type="evidence" value="ECO:0007669"/>
    <property type="project" value="InterPro"/>
</dbReference>
<dbReference type="EMBL" id="AZFT01000053">
    <property type="protein sequence ID" value="KRL83520.1"/>
    <property type="molecule type" value="Genomic_DNA"/>
</dbReference>
<comment type="subcellular location">
    <subcellularLocation>
        <location evidence="1">Cell membrane</location>
        <topology evidence="1">Multi-pass membrane protein</topology>
    </subcellularLocation>
</comment>
<protein>
    <recommendedName>
        <fullName evidence="9">Phosphotransferase system EIIC domain-containing protein</fullName>
    </recommendedName>
</protein>
<dbReference type="GO" id="GO:0005886">
    <property type="term" value="C:plasma membrane"/>
    <property type="evidence" value="ECO:0007669"/>
    <property type="project" value="UniProtKB-SubCell"/>
</dbReference>
<sequence>MGEKIKGKEFALNILNGISMGVVVSLIPSAILGKLMEALVDVWPTFANGVLDIVNFNMSLLAAMAGFSVGYLFKMNMVQMSSIAGAAMIGSGVIQKGQQGFILSGTGDVINAGVTITIAVILAQIIGDRFKSYTILLLPIVVIIVGGSLGLFTLPYVKAVTGFIGMVIKTFTSLQPILMGILMGISFAVLICSPVSSVAIGAAVGLTGIASGSANLGITAGAFTLAVMGSSVNSVGTVIAHFFGTPKIQMGNMMEKPVIYLPVMLSAGIVGALGAIFNIQGTPMSAGFGFSGLVGPLTAYGFMTPGIASTVILVSLFVVFPICLGFIMRFLFIKKWQLFSPQDLLIETK</sequence>
<feature type="transmembrane region" description="Helical" evidence="8">
    <location>
        <begin position="12"/>
        <end position="33"/>
    </location>
</feature>
<gene>
    <name evidence="10" type="ORF">FC32_GL000774</name>
</gene>
<dbReference type="Proteomes" id="UP000051324">
    <property type="component" value="Unassembled WGS sequence"/>
</dbReference>
<evidence type="ECO:0000313" key="10">
    <source>
        <dbReference type="EMBL" id="KRL83520.1"/>
    </source>
</evidence>
<feature type="transmembrane region" description="Helical" evidence="8">
    <location>
        <begin position="177"/>
        <end position="210"/>
    </location>
</feature>
<evidence type="ECO:0000259" key="9">
    <source>
        <dbReference type="Pfam" id="PF13303"/>
    </source>
</evidence>
<feature type="transmembrane region" description="Helical" evidence="8">
    <location>
        <begin position="53"/>
        <end position="73"/>
    </location>
</feature>
<organism evidence="10 11">
    <name type="scientific">Ligilactobacillus apodemi DSM 16634 = JCM 16172</name>
    <dbReference type="NCBI Taxonomy" id="1423724"/>
    <lineage>
        <taxon>Bacteria</taxon>
        <taxon>Bacillati</taxon>
        <taxon>Bacillota</taxon>
        <taxon>Bacilli</taxon>
        <taxon>Lactobacillales</taxon>
        <taxon>Lactobacillaceae</taxon>
        <taxon>Ligilactobacillus</taxon>
    </lineage>
</organism>
<proteinExistence type="predicted"/>
<name>A0A0R1TQD6_9LACO</name>
<feature type="transmembrane region" description="Helical" evidence="8">
    <location>
        <begin position="133"/>
        <end position="157"/>
    </location>
</feature>
<dbReference type="InterPro" id="IPR003352">
    <property type="entry name" value="PTS_EIIC"/>
</dbReference>
<dbReference type="AlphaFoldDB" id="A0A0R1TQD6"/>
<evidence type="ECO:0000256" key="1">
    <source>
        <dbReference type="ARBA" id="ARBA00004651"/>
    </source>
</evidence>
<dbReference type="eggNOG" id="COG3641">
    <property type="taxonomic scope" value="Bacteria"/>
</dbReference>
<keyword evidence="2" id="KW-0813">Transport</keyword>
<dbReference type="PATRIC" id="fig|1423724.4.peg.813"/>
<evidence type="ECO:0000256" key="2">
    <source>
        <dbReference type="ARBA" id="ARBA00022448"/>
    </source>
</evidence>
<accession>A0A0R1TQD6</accession>
<keyword evidence="6 8" id="KW-1133">Transmembrane helix</keyword>
<feature type="transmembrane region" description="Helical" evidence="8">
    <location>
        <begin position="222"/>
        <end position="245"/>
    </location>
</feature>
<dbReference type="GO" id="GO:0009401">
    <property type="term" value="P:phosphoenolpyruvate-dependent sugar phosphotransferase system"/>
    <property type="evidence" value="ECO:0007669"/>
    <property type="project" value="InterPro"/>
</dbReference>
<evidence type="ECO:0000256" key="3">
    <source>
        <dbReference type="ARBA" id="ARBA00022475"/>
    </source>
</evidence>
<comment type="caution">
    <text evidence="10">The sequence shown here is derived from an EMBL/GenBank/DDBJ whole genome shotgun (WGS) entry which is preliminary data.</text>
</comment>
<keyword evidence="7 8" id="KW-0472">Membrane</keyword>
<dbReference type="STRING" id="1423724.FC32_GL000774"/>
<keyword evidence="4" id="KW-0762">Sugar transport</keyword>
<dbReference type="RefSeq" id="WP_056957330.1">
    <property type="nucleotide sequence ID" value="NZ_AZFT01000053.1"/>
</dbReference>
<evidence type="ECO:0000256" key="5">
    <source>
        <dbReference type="ARBA" id="ARBA00022692"/>
    </source>
</evidence>
<feature type="transmembrane region" description="Helical" evidence="8">
    <location>
        <begin position="257"/>
        <end position="279"/>
    </location>
</feature>
<evidence type="ECO:0000256" key="8">
    <source>
        <dbReference type="SAM" id="Phobius"/>
    </source>
</evidence>
<feature type="transmembrane region" description="Helical" evidence="8">
    <location>
        <begin position="299"/>
        <end position="332"/>
    </location>
</feature>
<evidence type="ECO:0000256" key="6">
    <source>
        <dbReference type="ARBA" id="ARBA00022989"/>
    </source>
</evidence>
<evidence type="ECO:0000313" key="11">
    <source>
        <dbReference type="Proteomes" id="UP000051324"/>
    </source>
</evidence>
<dbReference type="Pfam" id="PF13303">
    <property type="entry name" value="PTS_EIIC_2"/>
    <property type="match status" value="1"/>
</dbReference>
<evidence type="ECO:0000256" key="4">
    <source>
        <dbReference type="ARBA" id="ARBA00022597"/>
    </source>
</evidence>
<evidence type="ECO:0000256" key="7">
    <source>
        <dbReference type="ARBA" id="ARBA00023136"/>
    </source>
</evidence>
<keyword evidence="5 8" id="KW-0812">Transmembrane</keyword>